<dbReference type="NCBIfam" id="TIGR01730">
    <property type="entry name" value="RND_mfp"/>
    <property type="match status" value="1"/>
</dbReference>
<dbReference type="Gene3D" id="2.40.50.100">
    <property type="match status" value="1"/>
</dbReference>
<evidence type="ECO:0000313" key="6">
    <source>
        <dbReference type="Proteomes" id="UP000289708"/>
    </source>
</evidence>
<feature type="domain" description="Multidrug resistance protein MdtA-like barrel-sandwich hybrid" evidence="2">
    <location>
        <begin position="60"/>
        <end position="191"/>
    </location>
</feature>
<dbReference type="Pfam" id="PF25944">
    <property type="entry name" value="Beta-barrel_RND"/>
    <property type="match status" value="1"/>
</dbReference>
<dbReference type="Pfam" id="PF25917">
    <property type="entry name" value="BSH_RND"/>
    <property type="match status" value="1"/>
</dbReference>
<dbReference type="AlphaFoldDB" id="A0A4Q0MNG3"/>
<dbReference type="SUPFAM" id="SSF111369">
    <property type="entry name" value="HlyD-like secretion proteins"/>
    <property type="match status" value="1"/>
</dbReference>
<evidence type="ECO:0000313" key="5">
    <source>
        <dbReference type="EMBL" id="RXF75173.1"/>
    </source>
</evidence>
<comment type="caution">
    <text evidence="5">The sequence shown here is derived from an EMBL/GenBank/DDBJ whole genome shotgun (WGS) entry which is preliminary data.</text>
</comment>
<dbReference type="InterPro" id="IPR006143">
    <property type="entry name" value="RND_pump_MFP"/>
</dbReference>
<name>A0A4Q0MNG3_9HYPH</name>
<dbReference type="Gene3D" id="1.10.287.470">
    <property type="entry name" value="Helix hairpin bin"/>
    <property type="match status" value="1"/>
</dbReference>
<protein>
    <submittedName>
        <fullName evidence="5">Efflux RND transporter periplasmic adaptor subunit</fullName>
    </submittedName>
</protein>
<keyword evidence="6" id="KW-1185">Reference proteome</keyword>
<feature type="domain" description="Multidrug resistance protein MdtA-like beta-barrel" evidence="3">
    <location>
        <begin position="206"/>
        <end position="291"/>
    </location>
</feature>
<gene>
    <name evidence="5" type="ORF">EK403_03780</name>
</gene>
<dbReference type="OrthoDB" id="9816569at2"/>
<dbReference type="InterPro" id="IPR058637">
    <property type="entry name" value="YknX-like_C"/>
</dbReference>
<dbReference type="Gene3D" id="2.40.30.170">
    <property type="match status" value="1"/>
</dbReference>
<dbReference type="Proteomes" id="UP000289708">
    <property type="component" value="Unassembled WGS sequence"/>
</dbReference>
<evidence type="ECO:0000256" key="1">
    <source>
        <dbReference type="ARBA" id="ARBA00009477"/>
    </source>
</evidence>
<evidence type="ECO:0000259" key="4">
    <source>
        <dbReference type="Pfam" id="PF25989"/>
    </source>
</evidence>
<dbReference type="InterPro" id="IPR058625">
    <property type="entry name" value="MdtA-like_BSH"/>
</dbReference>
<dbReference type="PANTHER" id="PTHR30158:SF3">
    <property type="entry name" value="MULTIDRUG EFFLUX PUMP SUBUNIT ACRA-RELATED"/>
    <property type="match status" value="1"/>
</dbReference>
<dbReference type="GO" id="GO:0030313">
    <property type="term" value="C:cell envelope"/>
    <property type="evidence" value="ECO:0007669"/>
    <property type="project" value="UniProtKB-SubCell"/>
</dbReference>
<evidence type="ECO:0000259" key="2">
    <source>
        <dbReference type="Pfam" id="PF25917"/>
    </source>
</evidence>
<dbReference type="GO" id="GO:0005886">
    <property type="term" value="C:plasma membrane"/>
    <property type="evidence" value="ECO:0007669"/>
    <property type="project" value="TreeGrafter"/>
</dbReference>
<dbReference type="Gene3D" id="2.40.420.20">
    <property type="match status" value="1"/>
</dbReference>
<comment type="similarity">
    <text evidence="1">Belongs to the membrane fusion protein (MFP) (TC 8.A.1) family.</text>
</comment>
<dbReference type="Pfam" id="PF25989">
    <property type="entry name" value="YknX_C"/>
    <property type="match status" value="1"/>
</dbReference>
<sequence length="374" mass="39300">MRAIDALAGLLTAALALNGGIGSARGQTSAPATPSVGTVAAERKPISKSLDFVGRIEGVEKVEVRARVVGFLEDVLFKEGDVVEPGAPLYKIEQAQYQAEVQKAEGAIDISQAANALAIIQLQRAEDLVAKNAGTVVARDQARAQKQQTEGSILSDEANLKTAQTNLGYTDIKSPIRGRIGRTAVTKGNVVGPDSGVLTTIVSQDPMYVVFPVSQREFLKSAQAGKRPDPKSIKVRLRFADDSLYDQLGQIDFVDVSVDRGTDTLLVRARIPNPAGALTDGQFVRVALEAGQPQEKVVVPQAALIADQAGVYVFAVEDGKAVTKRVKLGGDAGVDAIVEEGLSGGEQIIVEGLQTVRQGAPVRASPARASAKGM</sequence>
<dbReference type="PANTHER" id="PTHR30158">
    <property type="entry name" value="ACRA/E-RELATED COMPONENT OF DRUG EFFLUX TRANSPORTER"/>
    <property type="match status" value="1"/>
</dbReference>
<evidence type="ECO:0000259" key="3">
    <source>
        <dbReference type="Pfam" id="PF25944"/>
    </source>
</evidence>
<organism evidence="5 6">
    <name type="scientific">Hansschlegelia zhihuaiae</name>
    <dbReference type="NCBI Taxonomy" id="405005"/>
    <lineage>
        <taxon>Bacteria</taxon>
        <taxon>Pseudomonadati</taxon>
        <taxon>Pseudomonadota</taxon>
        <taxon>Alphaproteobacteria</taxon>
        <taxon>Hyphomicrobiales</taxon>
        <taxon>Methylopilaceae</taxon>
        <taxon>Hansschlegelia</taxon>
    </lineage>
</organism>
<feature type="domain" description="YknX-like C-terminal permuted SH3-like" evidence="4">
    <location>
        <begin position="297"/>
        <end position="363"/>
    </location>
</feature>
<dbReference type="RefSeq" id="WP_128776163.1">
    <property type="nucleotide sequence ID" value="NZ_RYFI01000002.1"/>
</dbReference>
<accession>A0A4Q0MNG3</accession>
<dbReference type="InterPro" id="IPR058626">
    <property type="entry name" value="MdtA-like_b-barrel"/>
</dbReference>
<proteinExistence type="inferred from homology"/>
<dbReference type="EMBL" id="RYFI01000002">
    <property type="protein sequence ID" value="RXF75173.1"/>
    <property type="molecule type" value="Genomic_DNA"/>
</dbReference>
<reference evidence="5 6" key="1">
    <citation type="submission" date="2018-12" db="EMBL/GenBank/DDBJ databases">
        <title>bacterium Hansschlegelia zhihuaiae S113.</title>
        <authorList>
            <person name="He J."/>
        </authorList>
    </citation>
    <scope>NUCLEOTIDE SEQUENCE [LARGE SCALE GENOMIC DNA]</scope>
    <source>
        <strain evidence="5 6">S 113</strain>
    </source>
</reference>
<dbReference type="GO" id="GO:0022857">
    <property type="term" value="F:transmembrane transporter activity"/>
    <property type="evidence" value="ECO:0007669"/>
    <property type="project" value="InterPro"/>
</dbReference>
<dbReference type="GO" id="GO:0046677">
    <property type="term" value="P:response to antibiotic"/>
    <property type="evidence" value="ECO:0007669"/>
    <property type="project" value="TreeGrafter"/>
</dbReference>